<dbReference type="InterPro" id="IPR018392">
    <property type="entry name" value="LysM"/>
</dbReference>
<dbReference type="AlphaFoldDB" id="F8EX00"/>
<keyword evidence="7" id="KW-1185">Reference proteome</keyword>
<keyword evidence="4" id="KW-0812">Transmembrane</keyword>
<evidence type="ECO:0000256" key="2">
    <source>
        <dbReference type="ARBA" id="ARBA00022840"/>
    </source>
</evidence>
<dbReference type="SMART" id="SM00257">
    <property type="entry name" value="LysM"/>
    <property type="match status" value="1"/>
</dbReference>
<dbReference type="SUPFAM" id="SSF54106">
    <property type="entry name" value="LysM domain"/>
    <property type="match status" value="1"/>
</dbReference>
<evidence type="ECO:0000259" key="5">
    <source>
        <dbReference type="PROSITE" id="PS51782"/>
    </source>
</evidence>
<protein>
    <submittedName>
        <fullName evidence="6">Peptidoglycan-binding lysin domain protein</fullName>
    </submittedName>
</protein>
<keyword evidence="4" id="KW-1133">Transmembrane helix</keyword>
<reference evidence="7" key="1">
    <citation type="journal article" date="2013" name="Stand. Genomic Sci.">
        <title>Genome sequence of the thermophilic fresh-water bacterium Spirochaeta caldaria type strain (H1(T)), reclassification of Spirochaeta caldaria, Spirochaeta stenostrepta, and Spirochaeta zuelzerae in the genus Treponema as Treponema caldaria comb. nov., Treponema stenostrepta comb. nov., and Treponema zuelzerae comb. nov., and emendation of the genus Treponema.</title>
        <authorList>
            <person name="Abt B."/>
            <person name="Goker M."/>
            <person name="Scheuner C."/>
            <person name="Han C."/>
            <person name="Lu M."/>
            <person name="Misra M."/>
            <person name="Lapidus A."/>
            <person name="Nolan M."/>
            <person name="Lucas S."/>
            <person name="Hammon N."/>
            <person name="Deshpande S."/>
            <person name="Cheng J.F."/>
            <person name="Tapia R."/>
            <person name="Goodwin L.A."/>
            <person name="Pitluck S."/>
            <person name="Liolios K."/>
            <person name="Pagani I."/>
            <person name="Ivanova N."/>
            <person name="Mavromatis K."/>
            <person name="Mikhailova N."/>
            <person name="Huntemann M."/>
            <person name="Pati A."/>
            <person name="Chen A."/>
            <person name="Palaniappan K."/>
            <person name="Land M."/>
            <person name="Hauser L."/>
            <person name="Jeffries C.D."/>
            <person name="Rohde M."/>
            <person name="Spring S."/>
            <person name="Gronow S."/>
            <person name="Detter J.C."/>
            <person name="Bristow J."/>
            <person name="Eisen J.A."/>
            <person name="Markowitz V."/>
            <person name="Hugenholtz P."/>
            <person name="Kyrpides N.C."/>
            <person name="Woyke T."/>
            <person name="Klenk H.P."/>
        </authorList>
    </citation>
    <scope>NUCLEOTIDE SEQUENCE</scope>
    <source>
        <strain evidence="7">ATCC 51460 / DSM 7334 / H1</strain>
    </source>
</reference>
<dbReference type="SUPFAM" id="SSF100920">
    <property type="entry name" value="Heat shock protein 70kD (HSP70), peptide-binding domain"/>
    <property type="match status" value="1"/>
</dbReference>
<dbReference type="PANTHER" id="PTHR34700:SF4">
    <property type="entry name" value="PHAGE-LIKE ELEMENT PBSX PROTEIN XKDP"/>
    <property type="match status" value="1"/>
</dbReference>
<proteinExistence type="predicted"/>
<sequence length="324" mass="36367">MAASIGIKIANGEFYPILEEGTSVKKRLILTTVHDGQESVQIDVYKSESKSMSDAEYIGSLVIEHITPKPKGEPSIEMTITSRDSEELIAEAVDLDDKNDLERHQLTVSLKALEQSETYDLPDFELETHEEQPPIGLYERASVIRDREEQKKPFPIIPILIGLGIVILIALLLYLFMFNNTVSKRDQQEITVQPTTGDTVAEPVKSSEPVEALEPRTVVQETNSTDTTEEKKPEVVVEVSPSQPAVQAKPARTRPPAPVSSYKVPLTIPKEGAPYKIRWGDTLWDISEAFYRNPWLYPRIARFNKIRNPDLIISGTTIRIPPKP</sequence>
<dbReference type="GO" id="GO:0005524">
    <property type="term" value="F:ATP binding"/>
    <property type="evidence" value="ECO:0007669"/>
    <property type="project" value="UniProtKB-KW"/>
</dbReference>
<dbReference type="InterPro" id="IPR029047">
    <property type="entry name" value="HSP70_peptide-bd_sf"/>
</dbReference>
<dbReference type="PROSITE" id="PS51782">
    <property type="entry name" value="LYSM"/>
    <property type="match status" value="1"/>
</dbReference>
<organism evidence="6 7">
    <name type="scientific">Gracilinema caldarium (strain ATCC 51460 / DSM 7334 / H1)</name>
    <name type="common">Treponema caldarium</name>
    <dbReference type="NCBI Taxonomy" id="744872"/>
    <lineage>
        <taxon>Bacteria</taxon>
        <taxon>Pseudomonadati</taxon>
        <taxon>Spirochaetota</taxon>
        <taxon>Spirochaetia</taxon>
        <taxon>Spirochaetales</taxon>
        <taxon>Breznakiellaceae</taxon>
        <taxon>Gracilinema</taxon>
    </lineage>
</organism>
<dbReference type="PANTHER" id="PTHR34700">
    <property type="entry name" value="POTASSIUM BINDING PROTEIN KBP"/>
    <property type="match status" value="1"/>
</dbReference>
<dbReference type="Gene3D" id="2.60.34.10">
    <property type="entry name" value="Substrate Binding Domain Of DNAk, Chain A, domain 1"/>
    <property type="match status" value="1"/>
</dbReference>
<dbReference type="EMBL" id="CP002868">
    <property type="protein sequence ID" value="AEJ18527.1"/>
    <property type="molecule type" value="Genomic_DNA"/>
</dbReference>
<dbReference type="CDD" id="cd00118">
    <property type="entry name" value="LysM"/>
    <property type="match status" value="1"/>
</dbReference>
<dbReference type="KEGG" id="scd:Spica_0363"/>
<name>F8EX00_GRAC1</name>
<dbReference type="STRING" id="744872.Spica_0363"/>
<keyword evidence="4" id="KW-0472">Membrane</keyword>
<feature type="region of interest" description="Disordered" evidence="3">
    <location>
        <begin position="193"/>
        <end position="259"/>
    </location>
</feature>
<evidence type="ECO:0000256" key="1">
    <source>
        <dbReference type="ARBA" id="ARBA00022741"/>
    </source>
</evidence>
<keyword evidence="2" id="KW-0067">ATP-binding</keyword>
<evidence type="ECO:0000313" key="7">
    <source>
        <dbReference type="Proteomes" id="UP000000503"/>
    </source>
</evidence>
<dbReference type="Pfam" id="PF01476">
    <property type="entry name" value="LysM"/>
    <property type="match status" value="1"/>
</dbReference>
<feature type="transmembrane region" description="Helical" evidence="4">
    <location>
        <begin position="154"/>
        <end position="177"/>
    </location>
</feature>
<accession>F8EX00</accession>
<dbReference type="HOGENOM" id="CLU_767138_0_0_12"/>
<evidence type="ECO:0000313" key="6">
    <source>
        <dbReference type="EMBL" id="AEJ18527.1"/>
    </source>
</evidence>
<evidence type="ECO:0000256" key="3">
    <source>
        <dbReference type="SAM" id="MobiDB-lite"/>
    </source>
</evidence>
<keyword evidence="1" id="KW-0547">Nucleotide-binding</keyword>
<dbReference type="Proteomes" id="UP000000503">
    <property type="component" value="Chromosome"/>
</dbReference>
<dbReference type="Pfam" id="PF00012">
    <property type="entry name" value="HSP70"/>
    <property type="match status" value="1"/>
</dbReference>
<dbReference type="InterPro" id="IPR036779">
    <property type="entry name" value="LysM_dom_sf"/>
</dbReference>
<dbReference type="Gene3D" id="3.10.350.10">
    <property type="entry name" value="LysM domain"/>
    <property type="match status" value="1"/>
</dbReference>
<feature type="domain" description="LysM" evidence="5">
    <location>
        <begin position="273"/>
        <end position="320"/>
    </location>
</feature>
<evidence type="ECO:0000256" key="4">
    <source>
        <dbReference type="SAM" id="Phobius"/>
    </source>
</evidence>
<gene>
    <name evidence="6" type="ordered locus">Spica_0363</name>
</gene>
<dbReference type="eggNOG" id="COG1652">
    <property type="taxonomic scope" value="Bacteria"/>
</dbReference>
<dbReference type="InterPro" id="IPR052196">
    <property type="entry name" value="Bact_Kbp"/>
</dbReference>
<dbReference type="InterPro" id="IPR013126">
    <property type="entry name" value="Hsp_70_fam"/>
</dbReference>
<dbReference type="GO" id="GO:0140662">
    <property type="term" value="F:ATP-dependent protein folding chaperone"/>
    <property type="evidence" value="ECO:0007669"/>
    <property type="project" value="InterPro"/>
</dbReference>